<dbReference type="PROSITE" id="PS50850">
    <property type="entry name" value="MFS"/>
    <property type="match status" value="1"/>
</dbReference>
<evidence type="ECO:0000256" key="3">
    <source>
        <dbReference type="ARBA" id="ARBA00022448"/>
    </source>
</evidence>
<dbReference type="Gene3D" id="1.20.1250.20">
    <property type="entry name" value="MFS general substrate transporter like domains"/>
    <property type="match status" value="2"/>
</dbReference>
<dbReference type="InterPro" id="IPR050814">
    <property type="entry name" value="Myo-inositol_Transporter"/>
</dbReference>
<dbReference type="FunFam" id="1.20.1250.20:FF:000371">
    <property type="entry name" value="H(+) MyoInositol coTransporter"/>
    <property type="match status" value="1"/>
</dbReference>
<evidence type="ECO:0000256" key="8">
    <source>
        <dbReference type="ARBA" id="ARBA00023180"/>
    </source>
</evidence>
<organism evidence="13 14">
    <name type="scientific">Caenorhabditis bovis</name>
    <dbReference type="NCBI Taxonomy" id="2654633"/>
    <lineage>
        <taxon>Eukaryota</taxon>
        <taxon>Metazoa</taxon>
        <taxon>Ecdysozoa</taxon>
        <taxon>Nematoda</taxon>
        <taxon>Chromadorea</taxon>
        <taxon>Rhabditida</taxon>
        <taxon>Rhabditina</taxon>
        <taxon>Rhabditomorpha</taxon>
        <taxon>Rhabditoidea</taxon>
        <taxon>Rhabditidae</taxon>
        <taxon>Peloderinae</taxon>
        <taxon>Caenorhabditis</taxon>
    </lineage>
</organism>
<comment type="similarity">
    <text evidence="2 10">Belongs to the major facilitator superfamily. Sugar transporter (TC 2.A.1.1) family.</text>
</comment>
<evidence type="ECO:0000256" key="2">
    <source>
        <dbReference type="ARBA" id="ARBA00010992"/>
    </source>
</evidence>
<evidence type="ECO:0000256" key="10">
    <source>
        <dbReference type="RuleBase" id="RU003346"/>
    </source>
</evidence>
<keyword evidence="8" id="KW-0325">Glycoprotein</keyword>
<proteinExistence type="inferred from homology"/>
<reference evidence="13 14" key="1">
    <citation type="submission" date="2020-04" db="EMBL/GenBank/DDBJ databases">
        <authorList>
            <person name="Laetsch R D."/>
            <person name="Stevens L."/>
            <person name="Kumar S."/>
            <person name="Blaxter L. M."/>
        </authorList>
    </citation>
    <scope>NUCLEOTIDE SEQUENCE [LARGE SCALE GENOMIC DNA]</scope>
</reference>
<dbReference type="NCBIfam" id="TIGR00879">
    <property type="entry name" value="SP"/>
    <property type="match status" value="1"/>
</dbReference>
<feature type="transmembrane region" description="Helical" evidence="11">
    <location>
        <begin position="21"/>
        <end position="41"/>
    </location>
</feature>
<dbReference type="AlphaFoldDB" id="A0A8S1EEV2"/>
<feature type="transmembrane region" description="Helical" evidence="11">
    <location>
        <begin position="122"/>
        <end position="143"/>
    </location>
</feature>
<evidence type="ECO:0000256" key="1">
    <source>
        <dbReference type="ARBA" id="ARBA00004651"/>
    </source>
</evidence>
<feature type="transmembrane region" description="Helical" evidence="11">
    <location>
        <begin position="538"/>
        <end position="556"/>
    </location>
</feature>
<keyword evidence="5 11" id="KW-0812">Transmembrane</keyword>
<keyword evidence="7 11" id="KW-0472">Membrane</keyword>
<feature type="transmembrane region" description="Helical" evidence="11">
    <location>
        <begin position="505"/>
        <end position="526"/>
    </location>
</feature>
<keyword evidence="6 11" id="KW-1133">Transmembrane helix</keyword>
<evidence type="ECO:0000256" key="5">
    <source>
        <dbReference type="ARBA" id="ARBA00022692"/>
    </source>
</evidence>
<dbReference type="EMBL" id="CADEPM010000001">
    <property type="protein sequence ID" value="CAB3398335.1"/>
    <property type="molecule type" value="Genomic_DNA"/>
</dbReference>
<keyword evidence="4" id="KW-1003">Cell membrane</keyword>
<dbReference type="CDD" id="cd17360">
    <property type="entry name" value="MFS_HMIT_like"/>
    <property type="match status" value="1"/>
</dbReference>
<evidence type="ECO:0000256" key="7">
    <source>
        <dbReference type="ARBA" id="ARBA00023136"/>
    </source>
</evidence>
<dbReference type="PROSITE" id="PS00216">
    <property type="entry name" value="SUGAR_TRANSPORT_1"/>
    <property type="match status" value="1"/>
</dbReference>
<protein>
    <recommendedName>
        <fullName evidence="12">Major facilitator superfamily (MFS) profile domain-containing protein</fullName>
    </recommendedName>
</protein>
<dbReference type="PROSITE" id="PS00217">
    <property type="entry name" value="SUGAR_TRANSPORT_2"/>
    <property type="match status" value="1"/>
</dbReference>
<feature type="domain" description="Major facilitator superfamily (MFS) profile" evidence="12">
    <location>
        <begin position="28"/>
        <end position="560"/>
    </location>
</feature>
<dbReference type="InterPro" id="IPR036259">
    <property type="entry name" value="MFS_trans_sf"/>
</dbReference>
<dbReference type="PANTHER" id="PTHR48020">
    <property type="entry name" value="PROTON MYO-INOSITOL COTRANSPORTER"/>
    <property type="match status" value="1"/>
</dbReference>
<dbReference type="Proteomes" id="UP000494206">
    <property type="component" value="Unassembled WGS sequence"/>
</dbReference>
<comment type="subcellular location">
    <subcellularLocation>
        <location evidence="1">Cell membrane</location>
        <topology evidence="1">Multi-pass membrane protein</topology>
    </subcellularLocation>
</comment>
<dbReference type="InterPro" id="IPR005829">
    <property type="entry name" value="Sugar_transporter_CS"/>
</dbReference>
<dbReference type="SUPFAM" id="SSF103473">
    <property type="entry name" value="MFS general substrate transporter"/>
    <property type="match status" value="1"/>
</dbReference>
<comment type="catalytic activity">
    <reaction evidence="9">
        <text>myo-inositol(out) + H(+)(out) = myo-inositol(in) + H(+)(in)</text>
        <dbReference type="Rhea" id="RHEA:60364"/>
        <dbReference type="ChEBI" id="CHEBI:15378"/>
        <dbReference type="ChEBI" id="CHEBI:17268"/>
    </reaction>
</comment>
<dbReference type="GO" id="GO:0016324">
    <property type="term" value="C:apical plasma membrane"/>
    <property type="evidence" value="ECO:0007669"/>
    <property type="project" value="TreeGrafter"/>
</dbReference>
<dbReference type="OrthoDB" id="6339427at2759"/>
<dbReference type="Pfam" id="PF00083">
    <property type="entry name" value="Sugar_tr"/>
    <property type="match status" value="2"/>
</dbReference>
<keyword evidence="14" id="KW-1185">Reference proteome</keyword>
<feature type="transmembrane region" description="Helical" evidence="11">
    <location>
        <begin position="318"/>
        <end position="339"/>
    </location>
</feature>
<sequence>MVAIAAVSRGDRDRPTSTPKLGLFVYILASAAVIGGFLFGYDTSVVSAAMLYIPEAPGLKPMNTVWQEILVSISPGMAAVGSLMSGVSSDRFGRRKVILGASFIFTVGALVCAASVNKIMLLIGRILLGIAIGFASMIVPVYLGETAPTHVRGMLVSAFALMISGGQVVANVTGGAFSYIAPYTIGWRLMFAFAAVPSAIQFVCFIFLPETPRWLYEHGYEQETREVLEKVYNGDNEWVEFELEDIMAFTEDQKKDKMTPLGQTPILWRILRTPHVLKACFIGSMLQAFQQLAGINTILYYTADIIRSSGVSDNHTTIWISVALSVCNFIGPFVPMSLIERVGRRILFLFSCAAVVVALILIGVAFLLVNHDSAATFSAEKYAADNAWNSSFADAKHCMEYTNCDFCVTTDACGFCHDPDTREGFCLPASDDPSFSSSTGECSRSAKNGTSSTNAYKWQKYYCNTRFTLVPIFVMGFYLLTFSSGFTSLPWVLNSEFYPMWARSTCVSISTLSNWVFNLIIALTYLSLTQVITKYGAFWLYAGFTAIAFLFIYFLVPETKGYSIDEVEMLFMSKKKRRATVSRRRETLTEIRSKLGSISSYASKY</sequence>
<dbReference type="GO" id="GO:0005366">
    <property type="term" value="F:myo-inositol:proton symporter activity"/>
    <property type="evidence" value="ECO:0007669"/>
    <property type="project" value="TreeGrafter"/>
</dbReference>
<feature type="transmembrane region" description="Helical" evidence="11">
    <location>
        <begin position="97"/>
        <end position="116"/>
    </location>
</feature>
<dbReference type="InterPro" id="IPR003663">
    <property type="entry name" value="Sugar/inositol_transpt"/>
</dbReference>
<gene>
    <name evidence="13" type="ORF">CBOVIS_LOCUS1618</name>
</gene>
<evidence type="ECO:0000256" key="6">
    <source>
        <dbReference type="ARBA" id="ARBA00022989"/>
    </source>
</evidence>
<comment type="caution">
    <text evidence="13">The sequence shown here is derived from an EMBL/GenBank/DDBJ whole genome shotgun (WGS) entry which is preliminary data.</text>
</comment>
<feature type="transmembrane region" description="Helical" evidence="11">
    <location>
        <begin position="187"/>
        <end position="208"/>
    </location>
</feature>
<feature type="transmembrane region" description="Helical" evidence="11">
    <location>
        <begin position="346"/>
        <end position="369"/>
    </location>
</feature>
<dbReference type="PANTHER" id="PTHR48020:SF10">
    <property type="entry name" value="PROTON MYO-INOSITOL COTRANSPORTER HMIT-1.1"/>
    <property type="match status" value="1"/>
</dbReference>
<dbReference type="FunFam" id="1.20.1250.20:FF:000387">
    <property type="entry name" value="H(+) MyoInositol coTransporter"/>
    <property type="match status" value="1"/>
</dbReference>
<evidence type="ECO:0000256" key="4">
    <source>
        <dbReference type="ARBA" id="ARBA00022475"/>
    </source>
</evidence>
<dbReference type="PRINTS" id="PR00171">
    <property type="entry name" value="SUGRTRNSPORT"/>
</dbReference>
<evidence type="ECO:0000256" key="11">
    <source>
        <dbReference type="SAM" id="Phobius"/>
    </source>
</evidence>
<evidence type="ECO:0000256" key="9">
    <source>
        <dbReference type="ARBA" id="ARBA00049119"/>
    </source>
</evidence>
<name>A0A8S1EEV2_9PELO</name>
<evidence type="ECO:0000259" key="12">
    <source>
        <dbReference type="PROSITE" id="PS50850"/>
    </source>
</evidence>
<keyword evidence="3 10" id="KW-0813">Transport</keyword>
<dbReference type="InterPro" id="IPR020846">
    <property type="entry name" value="MFS_dom"/>
</dbReference>
<evidence type="ECO:0000313" key="14">
    <source>
        <dbReference type="Proteomes" id="UP000494206"/>
    </source>
</evidence>
<evidence type="ECO:0000313" key="13">
    <source>
        <dbReference type="EMBL" id="CAB3398335.1"/>
    </source>
</evidence>
<feature type="transmembrane region" description="Helical" evidence="11">
    <location>
        <begin position="469"/>
        <end position="493"/>
    </location>
</feature>
<dbReference type="InterPro" id="IPR005828">
    <property type="entry name" value="MFS_sugar_transport-like"/>
</dbReference>
<accession>A0A8S1EEV2</accession>
<feature type="transmembrane region" description="Helical" evidence="11">
    <location>
        <begin position="155"/>
        <end position="181"/>
    </location>
</feature>